<keyword evidence="1" id="KW-0812">Transmembrane</keyword>
<proteinExistence type="predicted"/>
<dbReference type="RefSeq" id="WP_052142351.1">
    <property type="nucleotide sequence ID" value="NZ_CP014476.1"/>
</dbReference>
<keyword evidence="1" id="KW-0472">Membrane</keyword>
<keyword evidence="1" id="KW-1133">Transmembrane helix</keyword>
<organism evidence="2 3">
    <name type="scientific">Methylomonas denitrificans</name>
    <dbReference type="NCBI Taxonomy" id="1538553"/>
    <lineage>
        <taxon>Bacteria</taxon>
        <taxon>Pseudomonadati</taxon>
        <taxon>Pseudomonadota</taxon>
        <taxon>Gammaproteobacteria</taxon>
        <taxon>Methylococcales</taxon>
        <taxon>Methylococcaceae</taxon>
        <taxon>Methylomonas</taxon>
    </lineage>
</organism>
<protein>
    <submittedName>
        <fullName evidence="2">Uncharacterized protein</fullName>
    </submittedName>
</protein>
<name>A0A126T542_9GAMM</name>
<reference evidence="2 3" key="1">
    <citation type="journal article" date="2015" name="Environ. Microbiol.">
        <title>Methane oxidation coupled to nitrate reduction under hypoxia by the Gammaproteobacterium Methylomonas denitrificans, sp. nov. type strain FJG1.</title>
        <authorList>
            <person name="Kits K.D."/>
            <person name="Klotz M.G."/>
            <person name="Stein L.Y."/>
        </authorList>
    </citation>
    <scope>NUCLEOTIDE SEQUENCE [LARGE SCALE GENOMIC DNA]</scope>
    <source>
        <strain evidence="2 3">FJG1</strain>
    </source>
</reference>
<evidence type="ECO:0000256" key="1">
    <source>
        <dbReference type="SAM" id="Phobius"/>
    </source>
</evidence>
<accession>A0A126T542</accession>
<gene>
    <name evidence="2" type="ORF">JT25_012040</name>
</gene>
<feature type="transmembrane region" description="Helical" evidence="1">
    <location>
        <begin position="42"/>
        <end position="59"/>
    </location>
</feature>
<dbReference type="KEGG" id="mdn:JT25_012040"/>
<evidence type="ECO:0000313" key="2">
    <source>
        <dbReference type="EMBL" id="AMK77205.1"/>
    </source>
</evidence>
<sequence length="60" mass="6699">MLSTWENLILGALALLLLFWMQPGIKAALARSKQTPSDWPSVIVPLLMVVMFVLFLIAMV</sequence>
<dbReference type="AlphaFoldDB" id="A0A126T542"/>
<evidence type="ECO:0000313" key="3">
    <source>
        <dbReference type="Proteomes" id="UP000030512"/>
    </source>
</evidence>
<dbReference type="EMBL" id="CP014476">
    <property type="protein sequence ID" value="AMK77205.1"/>
    <property type="molecule type" value="Genomic_DNA"/>
</dbReference>
<dbReference type="Proteomes" id="UP000030512">
    <property type="component" value="Chromosome"/>
</dbReference>
<keyword evidence="3" id="KW-1185">Reference proteome</keyword>